<feature type="compositionally biased region" description="Polar residues" evidence="1">
    <location>
        <begin position="1"/>
        <end position="26"/>
    </location>
</feature>
<evidence type="ECO:0000313" key="3">
    <source>
        <dbReference type="Proteomes" id="UP000245207"/>
    </source>
</evidence>
<dbReference type="EMBL" id="PKPP01000673">
    <property type="protein sequence ID" value="PWA89914.1"/>
    <property type="molecule type" value="Genomic_DNA"/>
</dbReference>
<protein>
    <submittedName>
        <fullName evidence="2">Uncharacterized protein</fullName>
    </submittedName>
</protein>
<comment type="caution">
    <text evidence="2">The sequence shown here is derived from an EMBL/GenBank/DDBJ whole genome shotgun (WGS) entry which is preliminary data.</text>
</comment>
<dbReference type="OrthoDB" id="1913984at2759"/>
<dbReference type="PANTHER" id="PTHR15827:SF2">
    <property type="entry name" value="CYCLIN-DEPENDENT KINASE 2-INTERACTING PROTEIN"/>
    <property type="match status" value="1"/>
</dbReference>
<feature type="region of interest" description="Disordered" evidence="1">
    <location>
        <begin position="1"/>
        <end position="27"/>
    </location>
</feature>
<accession>A0A2U1PVY2</accession>
<organism evidence="2 3">
    <name type="scientific">Artemisia annua</name>
    <name type="common">Sweet wormwood</name>
    <dbReference type="NCBI Taxonomy" id="35608"/>
    <lineage>
        <taxon>Eukaryota</taxon>
        <taxon>Viridiplantae</taxon>
        <taxon>Streptophyta</taxon>
        <taxon>Embryophyta</taxon>
        <taxon>Tracheophyta</taxon>
        <taxon>Spermatophyta</taxon>
        <taxon>Magnoliopsida</taxon>
        <taxon>eudicotyledons</taxon>
        <taxon>Gunneridae</taxon>
        <taxon>Pentapetalae</taxon>
        <taxon>asterids</taxon>
        <taxon>campanulids</taxon>
        <taxon>Asterales</taxon>
        <taxon>Asteraceae</taxon>
        <taxon>Asteroideae</taxon>
        <taxon>Anthemideae</taxon>
        <taxon>Artemisiinae</taxon>
        <taxon>Artemisia</taxon>
    </lineage>
</organism>
<evidence type="ECO:0000313" key="2">
    <source>
        <dbReference type="EMBL" id="PWA89914.1"/>
    </source>
</evidence>
<name>A0A2U1PVY2_ARTAN</name>
<dbReference type="STRING" id="35608.A0A2U1PVY2"/>
<feature type="region of interest" description="Disordered" evidence="1">
    <location>
        <begin position="236"/>
        <end position="259"/>
    </location>
</feature>
<feature type="compositionally biased region" description="Polar residues" evidence="1">
    <location>
        <begin position="247"/>
        <end position="259"/>
    </location>
</feature>
<keyword evidence="3" id="KW-1185">Reference proteome</keyword>
<sequence>MESRISSLSLSEPTLQNSTPKSTPSVNRLWRPAAQRNMKNQWSKLNSLRQDWVSSSSNARSHATALVNSFLSQRYMKDIELGVLKDMPDIQNKAWFKLLKQQVLHRDNLLSTYKEMVSAVVNMVSASTSLRCFLKGGTNSPLIQFSSSSEDTNDDGDGGGIPVFTFWSITSFEELAREVIRMYKSELYLKRLLVIEFLSLRTKEDSIIKKMCWSDEIYQGEFDDLSKCNLDHKEVSESAPPKLDGSISETLTQPSSQPDSDVLQVCDSKKLRVVNCRLGTGYMKDIELGVLKDMPDIQNKACFKLLKQQVLHRDNLLSTYKEMVAAVVNMVSASTSLRCFLKGGTNSPLIQFSSSSEDINDDGDGGGIPVFTFWSITSFEELARELIRMYKSELYLKRLLVIEFLSLRTKEDSIIKKMCWSDEIYQGEFDDLSKCNLDRKEVSESAPPKLDGCISETLTQPSSQPDSDVLQIYLTAWLTDVNIDKQRVEDIFSEVGEEMNVNFVF</sequence>
<proteinExistence type="predicted"/>
<gene>
    <name evidence="2" type="ORF">CTI12_AA106390</name>
</gene>
<reference evidence="2 3" key="1">
    <citation type="journal article" date="2018" name="Mol. Plant">
        <title>The genome of Artemisia annua provides insight into the evolution of Asteraceae family and artemisinin biosynthesis.</title>
        <authorList>
            <person name="Shen Q."/>
            <person name="Zhang L."/>
            <person name="Liao Z."/>
            <person name="Wang S."/>
            <person name="Yan T."/>
            <person name="Shi P."/>
            <person name="Liu M."/>
            <person name="Fu X."/>
            <person name="Pan Q."/>
            <person name="Wang Y."/>
            <person name="Lv Z."/>
            <person name="Lu X."/>
            <person name="Zhang F."/>
            <person name="Jiang W."/>
            <person name="Ma Y."/>
            <person name="Chen M."/>
            <person name="Hao X."/>
            <person name="Li L."/>
            <person name="Tang Y."/>
            <person name="Lv G."/>
            <person name="Zhou Y."/>
            <person name="Sun X."/>
            <person name="Brodelius P.E."/>
            <person name="Rose J.K.C."/>
            <person name="Tang K."/>
        </authorList>
    </citation>
    <scope>NUCLEOTIDE SEQUENCE [LARGE SCALE GENOMIC DNA]</scope>
    <source>
        <strain evidence="3">cv. Huhao1</strain>
        <tissue evidence="2">Leaf</tissue>
    </source>
</reference>
<evidence type="ECO:0000256" key="1">
    <source>
        <dbReference type="SAM" id="MobiDB-lite"/>
    </source>
</evidence>
<dbReference type="AlphaFoldDB" id="A0A2U1PVY2"/>
<dbReference type="PANTHER" id="PTHR15827">
    <property type="entry name" value="CYCLIN-DEPENDENT KINASE 2-INTERACTING PROTEIN"/>
    <property type="match status" value="1"/>
</dbReference>
<dbReference type="Proteomes" id="UP000245207">
    <property type="component" value="Unassembled WGS sequence"/>
</dbReference>